<evidence type="ECO:0000256" key="1">
    <source>
        <dbReference type="ARBA" id="ARBA00022801"/>
    </source>
</evidence>
<keyword evidence="2 3" id="KW-0547">Nucleotide-binding</keyword>
<dbReference type="PANTHER" id="PTHR44533">
    <property type="entry name" value="DEAD/H RNA HELICASE, PUTATIVE-RELATED"/>
    <property type="match status" value="1"/>
</dbReference>
<dbReference type="GO" id="GO:0005737">
    <property type="term" value="C:cytoplasm"/>
    <property type="evidence" value="ECO:0007669"/>
    <property type="project" value="TreeGrafter"/>
</dbReference>
<evidence type="ECO:0000256" key="2">
    <source>
        <dbReference type="ARBA" id="ARBA00022806"/>
    </source>
</evidence>
<keyword evidence="1" id="KW-0378">Hydrolase</keyword>
<organism evidence="3 4">
    <name type="scientific">Camelus dromedarius</name>
    <name type="common">Dromedary</name>
    <name type="synonym">Arabian camel</name>
    <dbReference type="NCBI Taxonomy" id="9838"/>
    <lineage>
        <taxon>Eukaryota</taxon>
        <taxon>Metazoa</taxon>
        <taxon>Chordata</taxon>
        <taxon>Craniata</taxon>
        <taxon>Vertebrata</taxon>
        <taxon>Euteleostomi</taxon>
        <taxon>Mammalia</taxon>
        <taxon>Eutheria</taxon>
        <taxon>Laurasiatheria</taxon>
        <taxon>Artiodactyla</taxon>
        <taxon>Tylopoda</taxon>
        <taxon>Camelidae</taxon>
        <taxon>Camelus</taxon>
    </lineage>
</organism>
<reference evidence="3 4" key="1">
    <citation type="journal article" date="2019" name="Mol. Ecol. Resour.">
        <title>Improving Illumina assemblies with Hi-C and long reads: an example with the North African dromedary.</title>
        <authorList>
            <person name="Elbers J.P."/>
            <person name="Rogers M.F."/>
            <person name="Perelman P.L."/>
            <person name="Proskuryakova A.A."/>
            <person name="Serdyukova N.A."/>
            <person name="Johnson W.E."/>
            <person name="Horin P."/>
            <person name="Corander J."/>
            <person name="Murphy D."/>
            <person name="Burger P.A."/>
        </authorList>
    </citation>
    <scope>NUCLEOTIDE SEQUENCE [LARGE SCALE GENOMIC DNA]</scope>
    <source>
        <strain evidence="3">Drom800</strain>
        <tissue evidence="3">Blood</tissue>
    </source>
</reference>
<evidence type="ECO:0000313" key="3">
    <source>
        <dbReference type="EMBL" id="KAB1262731.1"/>
    </source>
</evidence>
<keyword evidence="2 3" id="KW-0347">Helicase</keyword>
<dbReference type="GO" id="GO:0003725">
    <property type="term" value="F:double-stranded RNA binding"/>
    <property type="evidence" value="ECO:0007669"/>
    <property type="project" value="TreeGrafter"/>
</dbReference>
<name>A0A5N4CV54_CAMDR</name>
<dbReference type="InterPro" id="IPR052431">
    <property type="entry name" value="SKI2_subfamily_helicases"/>
</dbReference>
<dbReference type="GO" id="GO:0004386">
    <property type="term" value="F:helicase activity"/>
    <property type="evidence" value="ECO:0007669"/>
    <property type="project" value="UniProtKB-KW"/>
</dbReference>
<gene>
    <name evidence="3" type="ORF">Cadr_000021612</name>
</gene>
<evidence type="ECO:0000313" key="4">
    <source>
        <dbReference type="Proteomes" id="UP000299084"/>
    </source>
</evidence>
<dbReference type="GO" id="GO:0051607">
    <property type="term" value="P:defense response to virus"/>
    <property type="evidence" value="ECO:0007669"/>
    <property type="project" value="TreeGrafter"/>
</dbReference>
<accession>A0A5N4CV54</accession>
<protein>
    <submittedName>
        <fullName evidence="3">Putative ATP-dependent RNA helicase DDX60</fullName>
    </submittedName>
</protein>
<keyword evidence="4" id="KW-1185">Reference proteome</keyword>
<dbReference type="GO" id="GO:0003727">
    <property type="term" value="F:single-stranded RNA binding"/>
    <property type="evidence" value="ECO:0007669"/>
    <property type="project" value="TreeGrafter"/>
</dbReference>
<dbReference type="Proteomes" id="UP000299084">
    <property type="component" value="Unassembled WGS sequence"/>
</dbReference>
<comment type="caution">
    <text evidence="3">The sequence shown here is derived from an EMBL/GenBank/DDBJ whole genome shotgun (WGS) entry which is preliminary data.</text>
</comment>
<keyword evidence="2 3" id="KW-0067">ATP-binding</keyword>
<dbReference type="EMBL" id="JWIN03000019">
    <property type="protein sequence ID" value="KAB1262731.1"/>
    <property type="molecule type" value="Genomic_DNA"/>
</dbReference>
<proteinExistence type="predicted"/>
<dbReference type="GO" id="GO:0016787">
    <property type="term" value="F:hydrolase activity"/>
    <property type="evidence" value="ECO:0007669"/>
    <property type="project" value="UniProtKB-KW"/>
</dbReference>
<dbReference type="PANTHER" id="PTHR44533:SF3">
    <property type="entry name" value="ATP-DEPENDENT RNA HELICASE DDX60-RELATED"/>
    <property type="match status" value="1"/>
</dbReference>
<sequence length="156" mass="18138">MLFRGFTIIQQETKAEIITRENKKRLFAKEEQKEEKKWDVLSFSIEEEMQENLSSGIKNLEDFLKSCTSSSVKFRVEMVGLKACLKAWKEHCRGKGETTKDISIAVQMMKRIHSVMEKYPELLQEADQQLIARCLRYLGFEELASSVHPSQVMLSE</sequence>
<dbReference type="Pfam" id="PF26167">
    <property type="entry name" value="TPR_DDX60"/>
    <property type="match status" value="1"/>
</dbReference>
<dbReference type="AlphaFoldDB" id="A0A5N4CV54"/>